<evidence type="ECO:0000313" key="21">
    <source>
        <dbReference type="EMBL" id="EUB61975.1"/>
    </source>
</evidence>
<evidence type="ECO:0000256" key="9">
    <source>
        <dbReference type="ARBA" id="ARBA00022989"/>
    </source>
</evidence>
<proteinExistence type="inferred from homology"/>
<accession>W6UKC4</accession>
<dbReference type="InterPro" id="IPR051413">
    <property type="entry name" value="K/Na_HCN_channel"/>
</dbReference>
<evidence type="ECO:0000256" key="16">
    <source>
        <dbReference type="ARBA" id="ARBA00023303"/>
    </source>
</evidence>
<feature type="transmembrane region" description="Helical" evidence="19">
    <location>
        <begin position="518"/>
        <end position="543"/>
    </location>
</feature>
<dbReference type="InterPro" id="IPR014710">
    <property type="entry name" value="RmlC-like_jellyroll"/>
</dbReference>
<dbReference type="CTD" id="36338963"/>
<dbReference type="InterPro" id="IPR003938">
    <property type="entry name" value="K_chnl_volt-dep_EAG/ELK/ERG"/>
</dbReference>
<dbReference type="AlphaFoldDB" id="W6UKC4"/>
<dbReference type="GO" id="GO:0003254">
    <property type="term" value="P:regulation of membrane depolarization"/>
    <property type="evidence" value="ECO:0007669"/>
    <property type="project" value="TreeGrafter"/>
</dbReference>
<feature type="compositionally biased region" description="Polar residues" evidence="18">
    <location>
        <begin position="1091"/>
        <end position="1113"/>
    </location>
</feature>
<dbReference type="CDD" id="cd00038">
    <property type="entry name" value="CAP_ED"/>
    <property type="match status" value="1"/>
</dbReference>
<keyword evidence="6" id="KW-0116">cAMP-binding</keyword>
<keyword evidence="11" id="KW-0406">Ion transport</keyword>
<evidence type="ECO:0000256" key="13">
    <source>
        <dbReference type="ARBA" id="ARBA00023149"/>
    </source>
</evidence>
<feature type="transmembrane region" description="Helical" evidence="19">
    <location>
        <begin position="669"/>
        <end position="693"/>
    </location>
</feature>
<gene>
    <name evidence="21" type="ORF">EGR_03248</name>
</gene>
<evidence type="ECO:0000256" key="3">
    <source>
        <dbReference type="ARBA" id="ARBA00022448"/>
    </source>
</evidence>
<feature type="region of interest" description="Disordered" evidence="18">
    <location>
        <begin position="1147"/>
        <end position="1179"/>
    </location>
</feature>
<evidence type="ECO:0000256" key="1">
    <source>
        <dbReference type="ARBA" id="ARBA00004651"/>
    </source>
</evidence>
<dbReference type="GO" id="GO:0005249">
    <property type="term" value="F:voltage-gated potassium channel activity"/>
    <property type="evidence" value="ECO:0007669"/>
    <property type="project" value="InterPro"/>
</dbReference>
<reference evidence="21 22" key="1">
    <citation type="journal article" date="2013" name="Nat. Genet.">
        <title>The genome of the hydatid tapeworm Echinococcus granulosus.</title>
        <authorList>
            <person name="Zheng H."/>
            <person name="Zhang W."/>
            <person name="Zhang L."/>
            <person name="Zhang Z."/>
            <person name="Li J."/>
            <person name="Lu G."/>
            <person name="Zhu Y."/>
            <person name="Wang Y."/>
            <person name="Huang Y."/>
            <person name="Liu J."/>
            <person name="Kang H."/>
            <person name="Chen J."/>
            <person name="Wang L."/>
            <person name="Chen A."/>
            <person name="Yu S."/>
            <person name="Gao Z."/>
            <person name="Jin L."/>
            <person name="Gu W."/>
            <person name="Wang Z."/>
            <person name="Zhao L."/>
            <person name="Shi B."/>
            <person name="Wen H."/>
            <person name="Lin R."/>
            <person name="Jones M.K."/>
            <person name="Brejova B."/>
            <person name="Vinar T."/>
            <person name="Zhao G."/>
            <person name="McManus D.P."/>
            <person name="Chen Z."/>
            <person name="Zhou Y."/>
            <person name="Wang S."/>
        </authorList>
    </citation>
    <scope>NUCLEOTIDE SEQUENCE [LARGE SCALE GENOMIC DNA]</scope>
</reference>
<sequence length="1259" mass="142673">MPDINPDNIDPSGGRSDNLQEWSAMRRLSEQLTEATLAAMQKADASFPGKPLLDVPILACPNCHKPDVLYSNAALNETGQSSNCPADLQRCGRSKSVALSGLDRGCNYCSAYFYQNPLKDYVWSRPSYHSSRAPMWQQHYSFQSRCSSATPVNIDIDDIPAMSGLYRDIKLPDLNIARGANGRSSSLIEIPAKSSQHTQTIFSSITAGNEFSSTGNKSRFRLKSGSMYAKHASGLRFQLPPALQRTKSFRKRGLDFGLRKTLSVANAIVRMPIESATPSCKKNLDATIDDAAKNLLIINTASSPSIPKQTPNTSTAPSIKVAQNNKTIIFCNDLCNTSESGSLHSWPAGHNTSIICHEEEEALAKTYRNHRATMPRKHNLSDGNIRRVLTVAVDDKASNQTKDEVQTRSGRRNVRLQTMEDFEKEIKSSFSIPRILNEEDRTKEPDEGLIWESLGGMDETSKQRSKEYWKEQFLMFFQPSDNKLAKKLFGTKVALNKERSRQRKQGKWIIHPASNFRFYWDLLMLVLLIANLIILPVFISFFLEDLGFQAICFNCVSDTIFLVDIVVNFRTGILTNQFADEIILNPKKIANHYLRTWFALDFISSIPLDYIFLLLSDEAKARSHLVSAGRALRILRLVKLLGLLRLLRITRLVRYVSQWEEFLNVANKFMGIFNLVLLMLLLGHWNACLQFFIPMLNNFPVDSWVIKCKLKDAGWFEQYTWALFKAMSHMLSIGYGRFPPTSPGEAWITIISMMTGSTCYALFVGHAAALIQSFDCSKKMYREKFKQVEEYMAYRKLPRVLRQKIANYYEHRYQGKMFNEVIILDELSECLREQIVNHNCRALVAAVPFFTYADRHFVSEVLMRLKYEVFQPGDWIIKEGQMGTKMYFIQEGVVDIVDTDGRVATSLSDGSYFGEICLLTNARRVASVRAETYCNLYALDRASFQDVLQNYPFMRRTLESVAAERLHQLGRDPLQVIHRKNLQEDLEIVKEIVSQQAQTELGLQILAAQNKVAYYRDGEHWGRKVSMGFKMSSTPDLIGKVSSDAFQRQLANNLFRALVDRTGQPGSVAPWQSAEQGLLVETAEKNVNGFGSSSFRYPNISNKTSETESNASGKSGGQSQGENFSAWSRTFRSRLYQRKLRDRSSTALNENKVDINEAEEDEDEKSEEETDRHSHDCSYHRRITTQSRLSLIRSPKHRFASNQHIESQAKRRRYSSGTALKLALRKAACYGRGGALRKESSTAAMEPVASTSTDQIGQQ</sequence>
<keyword evidence="16" id="KW-0407">Ion channel</keyword>
<dbReference type="Gene3D" id="1.10.287.630">
    <property type="entry name" value="Helix hairpin bin"/>
    <property type="match status" value="1"/>
</dbReference>
<dbReference type="OMA" id="MYAKHAS"/>
<evidence type="ECO:0000256" key="10">
    <source>
        <dbReference type="ARBA" id="ARBA00023053"/>
    </source>
</evidence>
<dbReference type="PANTHER" id="PTHR45689">
    <property type="entry name" value="I[[H]] CHANNEL, ISOFORM E"/>
    <property type="match status" value="1"/>
</dbReference>
<dbReference type="SUPFAM" id="SSF81324">
    <property type="entry name" value="Voltage-gated potassium channels"/>
    <property type="match status" value="1"/>
</dbReference>
<dbReference type="InterPro" id="IPR018488">
    <property type="entry name" value="cNMP-bd_CS"/>
</dbReference>
<evidence type="ECO:0000256" key="11">
    <source>
        <dbReference type="ARBA" id="ARBA00023065"/>
    </source>
</evidence>
<dbReference type="SMART" id="SM00100">
    <property type="entry name" value="cNMP"/>
    <property type="match status" value="1"/>
</dbReference>
<evidence type="ECO:0000256" key="18">
    <source>
        <dbReference type="SAM" id="MobiDB-lite"/>
    </source>
</evidence>
<dbReference type="Pfam" id="PF00520">
    <property type="entry name" value="Ion_trans"/>
    <property type="match status" value="1"/>
</dbReference>
<dbReference type="RefSeq" id="XP_024353171.1">
    <property type="nucleotide sequence ID" value="XM_024492497.1"/>
</dbReference>
<dbReference type="InterPro" id="IPR018490">
    <property type="entry name" value="cNMP-bd_dom_sf"/>
</dbReference>
<evidence type="ECO:0000256" key="14">
    <source>
        <dbReference type="ARBA" id="ARBA00023201"/>
    </source>
</evidence>
<keyword evidence="12 19" id="KW-0472">Membrane</keyword>
<evidence type="ECO:0000313" key="22">
    <source>
        <dbReference type="Proteomes" id="UP000019149"/>
    </source>
</evidence>
<feature type="region of interest" description="Disordered" evidence="18">
    <location>
        <begin position="1234"/>
        <end position="1259"/>
    </location>
</feature>
<evidence type="ECO:0000256" key="8">
    <source>
        <dbReference type="ARBA" id="ARBA00022741"/>
    </source>
</evidence>
<feature type="domain" description="Cyclic nucleotide-binding" evidence="20">
    <location>
        <begin position="849"/>
        <end position="965"/>
    </location>
</feature>
<dbReference type="EMBL" id="APAU02000016">
    <property type="protein sequence ID" value="EUB61975.1"/>
    <property type="molecule type" value="Genomic_DNA"/>
</dbReference>
<dbReference type="InterPro" id="IPR013621">
    <property type="entry name" value="Ion_trans_N"/>
</dbReference>
<keyword evidence="14" id="KW-0739">Sodium transport</keyword>
<dbReference type="GO" id="GO:0098855">
    <property type="term" value="C:HCN channel complex"/>
    <property type="evidence" value="ECO:0007669"/>
    <property type="project" value="TreeGrafter"/>
</dbReference>
<feature type="transmembrane region" description="Helical" evidence="19">
    <location>
        <begin position="597"/>
        <end position="616"/>
    </location>
</feature>
<evidence type="ECO:0000256" key="6">
    <source>
        <dbReference type="ARBA" id="ARBA00022566"/>
    </source>
</evidence>
<keyword evidence="9 19" id="KW-1133">Transmembrane helix</keyword>
<evidence type="ECO:0000256" key="5">
    <source>
        <dbReference type="ARBA" id="ARBA00022475"/>
    </source>
</evidence>
<protein>
    <submittedName>
        <fullName evidence="21">Potassium/sodium hyperpolarization-activated cyclic nucleotide-gated channel 4</fullName>
    </submittedName>
</protein>
<dbReference type="GeneID" id="36338963"/>
<dbReference type="PRINTS" id="PR01463">
    <property type="entry name" value="EAGCHANLFMLY"/>
</dbReference>
<evidence type="ECO:0000256" key="2">
    <source>
        <dbReference type="ARBA" id="ARBA00006305"/>
    </source>
</evidence>
<feature type="compositionally biased region" description="Polar residues" evidence="18">
    <location>
        <begin position="1249"/>
        <end position="1259"/>
    </location>
</feature>
<dbReference type="GO" id="GO:0005272">
    <property type="term" value="F:sodium channel activity"/>
    <property type="evidence" value="ECO:0007669"/>
    <property type="project" value="UniProtKB-KW"/>
</dbReference>
<evidence type="ECO:0000256" key="7">
    <source>
        <dbReference type="ARBA" id="ARBA00022692"/>
    </source>
</evidence>
<feature type="region of interest" description="Disordered" evidence="18">
    <location>
        <begin position="1091"/>
        <end position="1124"/>
    </location>
</feature>
<dbReference type="PANTHER" id="PTHR45689:SF5">
    <property type="entry name" value="I[[H]] CHANNEL, ISOFORM E"/>
    <property type="match status" value="1"/>
</dbReference>
<dbReference type="GO" id="GO:0030552">
    <property type="term" value="F:cAMP binding"/>
    <property type="evidence" value="ECO:0007669"/>
    <property type="project" value="UniProtKB-KW"/>
</dbReference>
<dbReference type="Pfam" id="PF00027">
    <property type="entry name" value="cNMP_binding"/>
    <property type="match status" value="1"/>
</dbReference>
<comment type="catalytic activity">
    <reaction evidence="17">
        <text>Na(+)(in) = Na(+)(out)</text>
        <dbReference type="Rhea" id="RHEA:34963"/>
        <dbReference type="ChEBI" id="CHEBI:29101"/>
    </reaction>
</comment>
<dbReference type="Proteomes" id="UP000019149">
    <property type="component" value="Unassembled WGS sequence"/>
</dbReference>
<organism evidence="21 22">
    <name type="scientific">Echinococcus granulosus</name>
    <name type="common">Hydatid tapeworm</name>
    <dbReference type="NCBI Taxonomy" id="6210"/>
    <lineage>
        <taxon>Eukaryota</taxon>
        <taxon>Metazoa</taxon>
        <taxon>Spiralia</taxon>
        <taxon>Lophotrochozoa</taxon>
        <taxon>Platyhelminthes</taxon>
        <taxon>Cestoda</taxon>
        <taxon>Eucestoda</taxon>
        <taxon>Cyclophyllidea</taxon>
        <taxon>Taeniidae</taxon>
        <taxon>Echinococcus</taxon>
        <taxon>Echinococcus granulosus group</taxon>
    </lineage>
</organism>
<keyword evidence="4" id="KW-0894">Sodium channel</keyword>
<keyword evidence="22" id="KW-1185">Reference proteome</keyword>
<comment type="caution">
    <text evidence="21">The sequence shown here is derived from an EMBL/GenBank/DDBJ whole genome shotgun (WGS) entry which is preliminary data.</text>
</comment>
<dbReference type="PROSITE" id="PS50042">
    <property type="entry name" value="CNMP_BINDING_3"/>
    <property type="match status" value="1"/>
</dbReference>
<evidence type="ECO:0000259" key="20">
    <source>
        <dbReference type="PROSITE" id="PS50042"/>
    </source>
</evidence>
<keyword evidence="8" id="KW-0547">Nucleotide-binding</keyword>
<evidence type="ECO:0000256" key="15">
    <source>
        <dbReference type="ARBA" id="ARBA00023286"/>
    </source>
</evidence>
<keyword evidence="3" id="KW-0813">Transport</keyword>
<dbReference type="PROSITE" id="PS00888">
    <property type="entry name" value="CNMP_BINDING_1"/>
    <property type="match status" value="1"/>
</dbReference>
<dbReference type="OrthoDB" id="421226at2759"/>
<dbReference type="InterPro" id="IPR000595">
    <property type="entry name" value="cNMP-bd_dom"/>
</dbReference>
<name>W6UKC4_ECHGR</name>
<dbReference type="SUPFAM" id="SSF51206">
    <property type="entry name" value="cAMP-binding domain-like"/>
    <property type="match status" value="1"/>
</dbReference>
<evidence type="ECO:0000256" key="4">
    <source>
        <dbReference type="ARBA" id="ARBA00022461"/>
    </source>
</evidence>
<keyword evidence="5" id="KW-1003">Cell membrane</keyword>
<feature type="compositionally biased region" description="Acidic residues" evidence="18">
    <location>
        <begin position="1156"/>
        <end position="1169"/>
    </location>
</feature>
<evidence type="ECO:0000256" key="19">
    <source>
        <dbReference type="SAM" id="Phobius"/>
    </source>
</evidence>
<dbReference type="InterPro" id="IPR005821">
    <property type="entry name" value="Ion_trans_dom"/>
</dbReference>
<comment type="similarity">
    <text evidence="2">Belongs to the potassium channel HCN family.</text>
</comment>
<keyword evidence="7 19" id="KW-0812">Transmembrane</keyword>
<keyword evidence="10" id="KW-0915">Sodium</keyword>
<keyword evidence="13" id="KW-0114">cAMP</keyword>
<dbReference type="KEGG" id="egl:EGR_03248"/>
<dbReference type="Gene3D" id="1.10.287.70">
    <property type="match status" value="1"/>
</dbReference>
<evidence type="ECO:0000256" key="12">
    <source>
        <dbReference type="ARBA" id="ARBA00023136"/>
    </source>
</evidence>
<keyword evidence="15" id="KW-1071">Ligand-gated ion channel</keyword>
<dbReference type="Pfam" id="PF08412">
    <property type="entry name" value="Ion_trans_N"/>
    <property type="match status" value="1"/>
</dbReference>
<comment type="subcellular location">
    <subcellularLocation>
        <location evidence="1">Cell membrane</location>
        <topology evidence="1">Multi-pass membrane protein</topology>
    </subcellularLocation>
</comment>
<evidence type="ECO:0000256" key="17">
    <source>
        <dbReference type="ARBA" id="ARBA00036239"/>
    </source>
</evidence>
<dbReference type="Gene3D" id="2.60.120.10">
    <property type="entry name" value="Jelly Rolls"/>
    <property type="match status" value="1"/>
</dbReference>
<feature type="compositionally biased region" description="Basic and acidic residues" evidence="18">
    <location>
        <begin position="1170"/>
        <end position="1179"/>
    </location>
</feature>